<reference evidence="2 3" key="1">
    <citation type="submission" date="2020-11" db="EMBL/GenBank/DDBJ databases">
        <title>Draft genome sequencing of a Lachnospiraceae strain isolated from anoxic soil subjected to BSD treatment.</title>
        <authorList>
            <person name="Uek A."/>
            <person name="Tonouchi A."/>
        </authorList>
    </citation>
    <scope>NUCLEOTIDE SEQUENCE [LARGE SCALE GENOMIC DNA]</scope>
    <source>
        <strain evidence="2 3">TB5</strain>
    </source>
</reference>
<dbReference type="GO" id="GO:0016747">
    <property type="term" value="F:acyltransferase activity, transferring groups other than amino-acyl groups"/>
    <property type="evidence" value="ECO:0007669"/>
    <property type="project" value="InterPro"/>
</dbReference>
<gene>
    <name evidence="2" type="ORF">bsdtb5_16610</name>
</gene>
<dbReference type="EMBL" id="AP024169">
    <property type="protein sequence ID" value="BCN30366.1"/>
    <property type="molecule type" value="Genomic_DNA"/>
</dbReference>
<keyword evidence="2" id="KW-0808">Transferase</keyword>
<dbReference type="AlphaFoldDB" id="A0A7R7ICZ3"/>
<sequence>MDNNITIKEWKCEFNKDITNLLSTDIHYIPSYSMKNNYFLIYTTNKIIGIGALWMNAIHPYREYISIFISPTNRRKSYGKLLFEYMKSKCTLNNLQTAFDSQNESATHFATSCGFHLARKCYIPIFKKEDMKELYFVTDTVLIPMTELNPLQKNTVYETLYQDYMRKHKLINPLSKSITVDNFKSYIIDDLSETDSYVTVNEDHICSYLLSYEVDNHTISVGYIGNSTKDESGILLYQKFLYNILDNLYKKYTYLELEIDDCDDDAMLLRELFTKQVHDSWDTYIKN</sequence>
<proteinExistence type="predicted"/>
<evidence type="ECO:0000259" key="1">
    <source>
        <dbReference type="PROSITE" id="PS51186"/>
    </source>
</evidence>
<protein>
    <submittedName>
        <fullName evidence="2">N-acetyltransferase</fullName>
    </submittedName>
</protein>
<dbReference type="Pfam" id="PF00583">
    <property type="entry name" value="Acetyltransf_1"/>
    <property type="match status" value="1"/>
</dbReference>
<dbReference type="PROSITE" id="PS51186">
    <property type="entry name" value="GNAT"/>
    <property type="match status" value="1"/>
</dbReference>
<dbReference type="RefSeq" id="WP_271715591.1">
    <property type="nucleotide sequence ID" value="NZ_AP024169.1"/>
</dbReference>
<dbReference type="KEGG" id="ahb:bsdtb5_16610"/>
<dbReference type="Gene3D" id="3.40.630.30">
    <property type="match status" value="1"/>
</dbReference>
<keyword evidence="3" id="KW-1185">Reference proteome</keyword>
<organism evidence="2 3">
    <name type="scientific">Anaeromicropila herbilytica</name>
    <dbReference type="NCBI Taxonomy" id="2785025"/>
    <lineage>
        <taxon>Bacteria</taxon>
        <taxon>Bacillati</taxon>
        <taxon>Bacillota</taxon>
        <taxon>Clostridia</taxon>
        <taxon>Lachnospirales</taxon>
        <taxon>Lachnospiraceae</taxon>
        <taxon>Anaeromicropila</taxon>
    </lineage>
</organism>
<evidence type="ECO:0000313" key="2">
    <source>
        <dbReference type="EMBL" id="BCN30366.1"/>
    </source>
</evidence>
<dbReference type="InterPro" id="IPR016181">
    <property type="entry name" value="Acyl_CoA_acyltransferase"/>
</dbReference>
<accession>A0A7R7ICZ3</accession>
<dbReference type="CDD" id="cd04301">
    <property type="entry name" value="NAT_SF"/>
    <property type="match status" value="1"/>
</dbReference>
<evidence type="ECO:0000313" key="3">
    <source>
        <dbReference type="Proteomes" id="UP000595897"/>
    </source>
</evidence>
<name>A0A7R7ICZ3_9FIRM</name>
<dbReference type="Proteomes" id="UP000595897">
    <property type="component" value="Chromosome"/>
</dbReference>
<dbReference type="InterPro" id="IPR000182">
    <property type="entry name" value="GNAT_dom"/>
</dbReference>
<dbReference type="SUPFAM" id="SSF55729">
    <property type="entry name" value="Acyl-CoA N-acyltransferases (Nat)"/>
    <property type="match status" value="1"/>
</dbReference>
<feature type="domain" description="N-acetyltransferase" evidence="1">
    <location>
        <begin position="1"/>
        <end position="135"/>
    </location>
</feature>